<reference evidence="5 6" key="2">
    <citation type="submission" date="2025-04" db="UniProtKB">
        <authorList>
            <consortium name="RefSeq"/>
        </authorList>
    </citation>
    <scope>IDENTIFICATION</scope>
    <source>
        <strain evidence="5 6">Tuebingen</strain>
    </source>
</reference>
<dbReference type="AlphaFoldDB" id="A0A8M9PMY8"/>
<feature type="domain" description="C-type lectin" evidence="3">
    <location>
        <begin position="35"/>
        <end position="134"/>
    </location>
</feature>
<dbReference type="PROSITE" id="PS50041">
    <property type="entry name" value="C_TYPE_LECTIN_2"/>
    <property type="match status" value="2"/>
</dbReference>
<evidence type="ECO:0000259" key="3">
    <source>
        <dbReference type="PROSITE" id="PS50041"/>
    </source>
</evidence>
<dbReference type="SMR" id="A0A8M9PMY8"/>
<evidence type="ECO:0000313" key="6">
    <source>
        <dbReference type="RefSeq" id="XP_021328654.1"/>
    </source>
</evidence>
<evidence type="ECO:0000256" key="1">
    <source>
        <dbReference type="SAM" id="MobiDB-lite"/>
    </source>
</evidence>
<dbReference type="Proteomes" id="UP000000437">
    <property type="component" value="Chromosome 16"/>
</dbReference>
<sequence length="429" mass="49266">MNIMLFDLLAVLGMLSLTGDSSQGCCSSSQISQQYHFINITKNWTEAQRFCREKYTGLVTVKNGDETKTITDVLNDVYIGLYRQERFSWHWCMPDTFYNAKTLQNWKKEQPDENNKGFETGTNNSNSERQFVCYTARNNTQIQIEKREFKRGAQQSCKNFTDLKNSSISLENSILIVLKNYNWGFITNDVWIGLFKDDCLWLDQNNSCFCACSLSPEKHNNSSSNKCKWIVNEKSIRNEAQCNENLPFICYDDLKRTATPDPLPTPTAGENITTSGTTTQQHKPNQNAIEREHANSQTTQILPTGQEQDNLILVNDNLTWTEAVSYCRKNHVDLISIHSEKLQNRAARKAIQASSSHVWIGLRYTCNFSFWFWINNREAGCYQNWVSGHGPHGFVECGLSGAMESNGWHRWIGRPESDRLNFICHTYTG</sequence>
<protein>
    <recommendedName>
        <fullName evidence="3">C-type lectin domain-containing protein</fullName>
    </recommendedName>
</protein>
<reference evidence="4" key="1">
    <citation type="journal article" date="2013" name="Nature">
        <title>The zebrafish reference genome sequence and its relationship to the human genome.</title>
        <authorList>
            <consortium name="Genome Reference Consortium Zebrafish"/>
            <person name="Howe K."/>
            <person name="Clark M.D."/>
            <person name="Torroja C.F."/>
            <person name="Torrance J."/>
            <person name="Berthelot C."/>
            <person name="Muffato M."/>
            <person name="Collins J.E."/>
            <person name="Humphray S."/>
            <person name="McLaren K."/>
            <person name="Matthews L."/>
            <person name="McLaren S."/>
            <person name="Sealy I."/>
            <person name="Caccamo M."/>
            <person name="Churcher C."/>
            <person name="Scott C."/>
            <person name="Barrett J.C."/>
            <person name="Koch R."/>
            <person name="Rauch G.J."/>
            <person name="White S."/>
            <person name="Chow W."/>
            <person name="Kilian B."/>
            <person name="Quintais L.T."/>
            <person name="Guerra-Assuncao J.A."/>
            <person name="Zhou Y."/>
            <person name="Gu Y."/>
            <person name="Yen J."/>
            <person name="Vogel J.H."/>
            <person name="Eyre T."/>
            <person name="Redmond S."/>
            <person name="Banerjee R."/>
            <person name="Chi J."/>
            <person name="Fu B."/>
            <person name="Langley E."/>
            <person name="Maguire S.F."/>
            <person name="Laird G.K."/>
            <person name="Lloyd D."/>
            <person name="Kenyon E."/>
            <person name="Donaldson S."/>
            <person name="Sehra H."/>
            <person name="Almeida-King J."/>
            <person name="Loveland J."/>
            <person name="Trevanion S."/>
            <person name="Jones M."/>
            <person name="Quail M."/>
            <person name="Willey D."/>
            <person name="Hunt A."/>
            <person name="Burton J."/>
            <person name="Sims S."/>
            <person name="McLay K."/>
            <person name="Plumb B."/>
            <person name="Davis J."/>
            <person name="Clee C."/>
            <person name="Oliver K."/>
            <person name="Clark R."/>
            <person name="Riddle C."/>
            <person name="Elliot D."/>
            <person name="Eliott D."/>
            <person name="Threadgold G."/>
            <person name="Harden G."/>
            <person name="Ware D."/>
            <person name="Begum S."/>
            <person name="Mortimore B."/>
            <person name="Mortimer B."/>
            <person name="Kerry G."/>
            <person name="Heath P."/>
            <person name="Phillimore B."/>
            <person name="Tracey A."/>
            <person name="Corby N."/>
            <person name="Dunn M."/>
            <person name="Johnson C."/>
            <person name="Wood J."/>
            <person name="Clark S."/>
            <person name="Pelan S."/>
            <person name="Griffiths G."/>
            <person name="Smith M."/>
            <person name="Glithero R."/>
            <person name="Howden P."/>
            <person name="Barker N."/>
            <person name="Lloyd C."/>
            <person name="Stevens C."/>
            <person name="Harley J."/>
            <person name="Holt K."/>
            <person name="Panagiotidis G."/>
            <person name="Lovell J."/>
            <person name="Beasley H."/>
            <person name="Henderson C."/>
            <person name="Gordon D."/>
            <person name="Auger K."/>
            <person name="Wright D."/>
            <person name="Collins J."/>
            <person name="Raisen C."/>
            <person name="Dyer L."/>
            <person name="Leung K."/>
            <person name="Robertson L."/>
            <person name="Ambridge K."/>
            <person name="Leongamornlert D."/>
            <person name="McGuire S."/>
            <person name="Gilderthorp R."/>
            <person name="Griffiths C."/>
            <person name="Manthravadi D."/>
            <person name="Nichol S."/>
            <person name="Barker G."/>
            <person name="Whitehead S."/>
            <person name="Kay M."/>
            <person name="Brown J."/>
            <person name="Murnane C."/>
            <person name="Gray E."/>
            <person name="Humphries M."/>
            <person name="Sycamore N."/>
            <person name="Barker D."/>
            <person name="Saunders D."/>
            <person name="Wallis J."/>
            <person name="Babbage A."/>
            <person name="Hammond S."/>
            <person name="Mashreghi-Mohammadi M."/>
            <person name="Barr L."/>
            <person name="Martin S."/>
            <person name="Wray P."/>
            <person name="Ellington A."/>
            <person name="Matthews N."/>
            <person name="Ellwood M."/>
            <person name="Woodmansey R."/>
            <person name="Clark G."/>
            <person name="Cooper J."/>
            <person name="Cooper J."/>
            <person name="Tromans A."/>
            <person name="Grafham D."/>
            <person name="Skuce C."/>
            <person name="Pandian R."/>
            <person name="Andrews R."/>
            <person name="Harrison E."/>
            <person name="Kimberley A."/>
            <person name="Garnett J."/>
            <person name="Fosker N."/>
            <person name="Hall R."/>
            <person name="Garner P."/>
            <person name="Kelly D."/>
            <person name="Bird C."/>
            <person name="Palmer S."/>
            <person name="Gehring I."/>
            <person name="Berger A."/>
            <person name="Dooley C.M."/>
            <person name="Ersan-Urun Z."/>
            <person name="Eser C."/>
            <person name="Geiger H."/>
            <person name="Geisler M."/>
            <person name="Karotki L."/>
            <person name="Kirn A."/>
            <person name="Konantz J."/>
            <person name="Konantz M."/>
            <person name="Oberlander M."/>
            <person name="Rudolph-Geiger S."/>
            <person name="Teucke M."/>
            <person name="Lanz C."/>
            <person name="Raddatz G."/>
            <person name="Osoegawa K."/>
            <person name="Zhu B."/>
            <person name="Rapp A."/>
            <person name="Widaa S."/>
            <person name="Langford C."/>
            <person name="Yang F."/>
            <person name="Schuster S.C."/>
            <person name="Carter N.P."/>
            <person name="Harrow J."/>
            <person name="Ning Z."/>
            <person name="Herrero J."/>
            <person name="Searle S.M."/>
            <person name="Enright A."/>
            <person name="Geisler R."/>
            <person name="Plasterk R.H."/>
            <person name="Lee C."/>
            <person name="Westerfield M."/>
            <person name="de Jong P.J."/>
            <person name="Zon L.I."/>
            <person name="Postlethwait J.H."/>
            <person name="Nusslein-Volhard C."/>
            <person name="Hubbard T.J."/>
            <person name="Roest Crollius H."/>
            <person name="Rogers J."/>
            <person name="Stemple D.L."/>
        </authorList>
    </citation>
    <scope>NUCLEOTIDE SEQUENCE [LARGE SCALE GENOMIC DNA]</scope>
</reference>
<organism evidence="4 5">
    <name type="scientific">Danio rerio</name>
    <name type="common">Zebrafish</name>
    <name type="synonym">Brachydanio rerio</name>
    <dbReference type="NCBI Taxonomy" id="7955"/>
    <lineage>
        <taxon>Eukaryota</taxon>
        <taxon>Metazoa</taxon>
        <taxon>Chordata</taxon>
        <taxon>Craniata</taxon>
        <taxon>Vertebrata</taxon>
        <taxon>Euteleostomi</taxon>
        <taxon>Actinopterygii</taxon>
        <taxon>Neopterygii</taxon>
        <taxon>Teleostei</taxon>
        <taxon>Ostariophysi</taxon>
        <taxon>Cypriniformes</taxon>
        <taxon>Danionidae</taxon>
        <taxon>Danioninae</taxon>
        <taxon>Danio</taxon>
    </lineage>
</organism>
<dbReference type="Pfam" id="PF00059">
    <property type="entry name" value="Lectin_C"/>
    <property type="match status" value="2"/>
</dbReference>
<feature type="chain" id="PRO_5044693007" description="C-type lectin domain-containing protein" evidence="2">
    <location>
        <begin position="22"/>
        <end position="429"/>
    </location>
</feature>
<evidence type="ECO:0000313" key="4">
    <source>
        <dbReference type="Proteomes" id="UP000000437"/>
    </source>
</evidence>
<dbReference type="InterPro" id="IPR016187">
    <property type="entry name" value="CTDL_fold"/>
</dbReference>
<feature type="signal peptide" evidence="2">
    <location>
        <begin position="1"/>
        <end position="21"/>
    </location>
</feature>
<dbReference type="RefSeq" id="XP_021322565.1">
    <property type="nucleotide sequence ID" value="XM_021466890.2"/>
</dbReference>
<dbReference type="CDD" id="cd00037">
    <property type="entry name" value="CLECT"/>
    <property type="match status" value="1"/>
</dbReference>
<evidence type="ECO:0000256" key="2">
    <source>
        <dbReference type="SAM" id="SignalP"/>
    </source>
</evidence>
<dbReference type="SUPFAM" id="SSF56436">
    <property type="entry name" value="C-type lectin-like"/>
    <property type="match status" value="3"/>
</dbReference>
<keyword evidence="4" id="KW-1185">Reference proteome</keyword>
<dbReference type="OrthoDB" id="441660at2759"/>
<dbReference type="PANTHER" id="PTHR45784">
    <property type="entry name" value="C-TYPE LECTIN DOMAIN FAMILY 20 MEMBER A-RELATED"/>
    <property type="match status" value="1"/>
</dbReference>
<feature type="compositionally biased region" description="Polar residues" evidence="1">
    <location>
        <begin position="270"/>
        <end position="285"/>
    </location>
</feature>
<dbReference type="InterPro" id="IPR001304">
    <property type="entry name" value="C-type_lectin-like"/>
</dbReference>
<dbReference type="PANTHER" id="PTHR45784:SF3">
    <property type="entry name" value="C-TYPE LECTIN DOMAIN FAMILY 4 MEMBER K-LIKE-RELATED"/>
    <property type="match status" value="1"/>
</dbReference>
<dbReference type="SMART" id="SM00034">
    <property type="entry name" value="CLECT"/>
    <property type="match status" value="2"/>
</dbReference>
<dbReference type="InterPro" id="IPR016186">
    <property type="entry name" value="C-type_lectin-like/link_sf"/>
</dbReference>
<dbReference type="RefSeq" id="XP_021328654.1">
    <property type="nucleotide sequence ID" value="XM_021472979.2"/>
</dbReference>
<accession>A0A8M9PMY8</accession>
<gene>
    <name evidence="5 6" type="primary">LOC101883025</name>
</gene>
<dbReference type="GlyGen" id="A0A8M9PMY8">
    <property type="glycosylation" value="2 sites"/>
</dbReference>
<dbReference type="Gene3D" id="3.10.100.10">
    <property type="entry name" value="Mannose-Binding Protein A, subunit A"/>
    <property type="match status" value="2"/>
</dbReference>
<proteinExistence type="predicted"/>
<dbReference type="GeneID" id="101883025"/>
<keyword evidence="2" id="KW-0732">Signal</keyword>
<evidence type="ECO:0000313" key="5">
    <source>
        <dbReference type="RefSeq" id="XP_021322565.1"/>
    </source>
</evidence>
<feature type="domain" description="C-type lectin" evidence="3">
    <location>
        <begin position="319"/>
        <end position="425"/>
    </location>
</feature>
<feature type="region of interest" description="Disordered" evidence="1">
    <location>
        <begin position="260"/>
        <end position="285"/>
    </location>
</feature>
<dbReference type="KEGG" id="dre:101883025"/>
<name>A0A8M9PMY8_DANRE</name>